<evidence type="ECO:0000259" key="3">
    <source>
        <dbReference type="Pfam" id="PF13359"/>
    </source>
</evidence>
<evidence type="ECO:0000256" key="2">
    <source>
        <dbReference type="ARBA" id="ARBA00022723"/>
    </source>
</evidence>
<feature type="domain" description="DDE Tnp4" evidence="3">
    <location>
        <begin position="102"/>
        <end position="260"/>
    </location>
</feature>
<comment type="cofactor">
    <cofactor evidence="1">
        <name>a divalent metal cation</name>
        <dbReference type="ChEBI" id="CHEBI:60240"/>
    </cofactor>
</comment>
<evidence type="ECO:0000313" key="6">
    <source>
        <dbReference type="EMBL" id="NMH94348.1"/>
    </source>
</evidence>
<evidence type="ECO:0000256" key="1">
    <source>
        <dbReference type="ARBA" id="ARBA00001968"/>
    </source>
</evidence>
<feature type="domain" description="Transposase Helix-turn-helix" evidence="4">
    <location>
        <begin position="34"/>
        <end position="85"/>
    </location>
</feature>
<organism evidence="5 7">
    <name type="scientific">Pseudonocardia bannensis</name>
    <dbReference type="NCBI Taxonomy" id="630973"/>
    <lineage>
        <taxon>Bacteria</taxon>
        <taxon>Bacillati</taxon>
        <taxon>Actinomycetota</taxon>
        <taxon>Actinomycetes</taxon>
        <taxon>Pseudonocardiales</taxon>
        <taxon>Pseudonocardiaceae</taxon>
        <taxon>Pseudonocardia</taxon>
    </lineage>
</organism>
<dbReference type="InterPro" id="IPR027805">
    <property type="entry name" value="Transposase_HTH_dom"/>
</dbReference>
<dbReference type="EMBL" id="JAAXKZ010000039">
    <property type="protein sequence ID" value="NMH92442.1"/>
    <property type="molecule type" value="Genomic_DNA"/>
</dbReference>
<accession>A0A848DIC5</accession>
<dbReference type="Proteomes" id="UP000586918">
    <property type="component" value="Unassembled WGS sequence"/>
</dbReference>
<comment type="caution">
    <text evidence="5">The sequence shown here is derived from an EMBL/GenBank/DDBJ whole genome shotgun (WGS) entry which is preliminary data.</text>
</comment>
<dbReference type="AlphaFoldDB" id="A0A848DIC5"/>
<reference evidence="5 7" key="1">
    <citation type="submission" date="2020-04" db="EMBL/GenBank/DDBJ databases">
        <authorList>
            <person name="Klaysubun C."/>
            <person name="Duangmal K."/>
            <person name="Lipun K."/>
        </authorList>
    </citation>
    <scope>NUCLEOTIDE SEQUENCE [LARGE SCALE GENOMIC DNA]</scope>
    <source>
        <strain evidence="5 7">DSM 45300</strain>
    </source>
</reference>
<keyword evidence="2" id="KW-0479">Metal-binding</keyword>
<name>A0A848DIC5_9PSEU</name>
<proteinExistence type="predicted"/>
<dbReference type="Pfam" id="PF13359">
    <property type="entry name" value="DDE_Tnp_4"/>
    <property type="match status" value="1"/>
</dbReference>
<dbReference type="InterPro" id="IPR027806">
    <property type="entry name" value="HARBI1_dom"/>
</dbReference>
<keyword evidence="7" id="KW-1185">Reference proteome</keyword>
<evidence type="ECO:0000259" key="4">
    <source>
        <dbReference type="Pfam" id="PF13613"/>
    </source>
</evidence>
<protein>
    <submittedName>
        <fullName evidence="5">IS5/IS1182 family transposase</fullName>
    </submittedName>
</protein>
<gene>
    <name evidence="5" type="ORF">HF519_12845</name>
    <name evidence="6" type="ORF">HF519_22760</name>
</gene>
<dbReference type="Pfam" id="PF13613">
    <property type="entry name" value="HTH_Tnp_4"/>
    <property type="match status" value="1"/>
</dbReference>
<evidence type="ECO:0000313" key="7">
    <source>
        <dbReference type="Proteomes" id="UP000586918"/>
    </source>
</evidence>
<dbReference type="RefSeq" id="WP_169413153.1">
    <property type="nucleotide sequence ID" value="NZ_JAAXKZ010000039.1"/>
</dbReference>
<evidence type="ECO:0000313" key="5">
    <source>
        <dbReference type="EMBL" id="NMH92442.1"/>
    </source>
</evidence>
<dbReference type="GO" id="GO:0046872">
    <property type="term" value="F:metal ion binding"/>
    <property type="evidence" value="ECO:0007669"/>
    <property type="project" value="UniProtKB-KW"/>
</dbReference>
<dbReference type="EMBL" id="JAAXKZ010000106">
    <property type="protein sequence ID" value="NMH94348.1"/>
    <property type="molecule type" value="Genomic_DNA"/>
</dbReference>
<sequence>MLSYPSGMTVSSRALGMLADALRAHRTQRATRWRRLSAGRQALLVMAYLRKGETYADLACGFRIGTSTVYRYIREALALLAAMAPTLEQAIAVAQRKAFVILDGTLLRIDRVGMASGRDRAYYSGKHKAHGLNVQVIADPIGRLVWLSPPLPGARHDMGAAREHGIITALTDAEIPAVADTAYQGAGPTVAVPQRRRRLDPDTGRYRRLSRNQKDVNAAHARRRGPGERVNAELKNWKVLRKIRSCPGRAAELVAAVQTLMIANA</sequence>